<protein>
    <submittedName>
        <fullName evidence="1">PIR Superfamily Protein</fullName>
    </submittedName>
</protein>
<dbReference type="Proteomes" id="UP000078546">
    <property type="component" value="Unassembled WGS sequence"/>
</dbReference>
<gene>
    <name evidence="1" type="ORF">POVCU1_056860</name>
</gene>
<dbReference type="InterPro" id="IPR008780">
    <property type="entry name" value="Plasmodium_Vir"/>
</dbReference>
<reference evidence="2" key="1">
    <citation type="submission" date="2016-05" db="EMBL/GenBank/DDBJ databases">
        <authorList>
            <person name="Naeem Raeece"/>
        </authorList>
    </citation>
    <scope>NUCLEOTIDE SEQUENCE [LARGE SCALE GENOMIC DNA]</scope>
</reference>
<proteinExistence type="predicted"/>
<sequence length="344" mass="38887">MASGIPQELAGHSELQTSDLFSENFYNNMNTQYDDLSKYTSQCDSLYLKDKNKSEVKEICKKYLRYLYKHVNVWNSVNSGYDVCILLNYWIYDKLTDLFGSNETSDINFAFGSFQFLWNYSTGFLNTISNSEKCKPNFDLFKHHDWKKRKELYDYYVNYNMAYSTANNYDEKCEAYYKYIEGKASLYQHFENICASNNSSCPDIYDKCLAYNPNSVLRTIKCHDKIITQRALAAAAAKASSSHNPAQQEQESGPGATAAFSRLATDSGTVLSQENANIGTKVGHSVLGVAPVLLTATALYRYTPIGAWIRKLGVTNPSNLSNVNGGEMDGFFGDSENYISYQPM</sequence>
<name>A0A1A8X887_PLAOA</name>
<evidence type="ECO:0000313" key="2">
    <source>
        <dbReference type="Proteomes" id="UP000078546"/>
    </source>
</evidence>
<dbReference type="AlphaFoldDB" id="A0A1A8X887"/>
<evidence type="ECO:0000313" key="1">
    <source>
        <dbReference type="EMBL" id="SBT00015.1"/>
    </source>
</evidence>
<organism evidence="1 2">
    <name type="scientific">Plasmodium ovale curtisi</name>
    <dbReference type="NCBI Taxonomy" id="864141"/>
    <lineage>
        <taxon>Eukaryota</taxon>
        <taxon>Sar</taxon>
        <taxon>Alveolata</taxon>
        <taxon>Apicomplexa</taxon>
        <taxon>Aconoidasida</taxon>
        <taxon>Haemosporida</taxon>
        <taxon>Plasmodiidae</taxon>
        <taxon>Plasmodium</taxon>
        <taxon>Plasmodium (Plasmodium)</taxon>
    </lineage>
</organism>
<dbReference type="EMBL" id="FLQV01001655">
    <property type="protein sequence ID" value="SBT00015.1"/>
    <property type="molecule type" value="Genomic_DNA"/>
</dbReference>
<dbReference type="Pfam" id="PF05795">
    <property type="entry name" value="Plasmodium_Vir"/>
    <property type="match status" value="1"/>
</dbReference>
<accession>A0A1A8X887</accession>